<keyword evidence="1" id="KW-0472">Membrane</keyword>
<feature type="transmembrane region" description="Helical" evidence="1">
    <location>
        <begin position="12"/>
        <end position="31"/>
    </location>
</feature>
<dbReference type="Proteomes" id="UP000284006">
    <property type="component" value="Unassembled WGS sequence"/>
</dbReference>
<dbReference type="AlphaFoldDB" id="A0A418XRW6"/>
<organism evidence="2 3">
    <name type="scientific">Massilia cavernae</name>
    <dbReference type="NCBI Taxonomy" id="2320864"/>
    <lineage>
        <taxon>Bacteria</taxon>
        <taxon>Pseudomonadati</taxon>
        <taxon>Pseudomonadota</taxon>
        <taxon>Betaproteobacteria</taxon>
        <taxon>Burkholderiales</taxon>
        <taxon>Oxalobacteraceae</taxon>
        <taxon>Telluria group</taxon>
        <taxon>Massilia</taxon>
    </lineage>
</organism>
<gene>
    <name evidence="2" type="ORF">D3872_14240</name>
</gene>
<protein>
    <submittedName>
        <fullName evidence="2">Uncharacterized protein</fullName>
    </submittedName>
</protein>
<feature type="transmembrane region" description="Helical" evidence="1">
    <location>
        <begin position="37"/>
        <end position="60"/>
    </location>
</feature>
<evidence type="ECO:0000256" key="1">
    <source>
        <dbReference type="SAM" id="Phobius"/>
    </source>
</evidence>
<dbReference type="EMBL" id="QYUP01000119">
    <property type="protein sequence ID" value="RJG15279.1"/>
    <property type="molecule type" value="Genomic_DNA"/>
</dbReference>
<feature type="transmembrane region" description="Helical" evidence="1">
    <location>
        <begin position="80"/>
        <end position="100"/>
    </location>
</feature>
<evidence type="ECO:0000313" key="2">
    <source>
        <dbReference type="EMBL" id="RJG15279.1"/>
    </source>
</evidence>
<dbReference type="OrthoDB" id="4826010at2"/>
<proteinExistence type="predicted"/>
<feature type="transmembrane region" description="Helical" evidence="1">
    <location>
        <begin position="112"/>
        <end position="130"/>
    </location>
</feature>
<keyword evidence="3" id="KW-1185">Reference proteome</keyword>
<reference evidence="2 3" key="1">
    <citation type="submission" date="2018-09" db="EMBL/GenBank/DDBJ databases">
        <authorList>
            <person name="Zhu H."/>
        </authorList>
    </citation>
    <scope>NUCLEOTIDE SEQUENCE [LARGE SCALE GENOMIC DNA]</scope>
    <source>
        <strain evidence="2 3">K1S02-61</strain>
    </source>
</reference>
<keyword evidence="1" id="KW-0812">Transmembrane</keyword>
<accession>A0A418XRW6</accession>
<evidence type="ECO:0000313" key="3">
    <source>
        <dbReference type="Proteomes" id="UP000284006"/>
    </source>
</evidence>
<dbReference type="RefSeq" id="WP_119811396.1">
    <property type="nucleotide sequence ID" value="NZ_QYUP01000119.1"/>
</dbReference>
<comment type="caution">
    <text evidence="2">The sequence shown here is derived from an EMBL/GenBank/DDBJ whole genome shotgun (WGS) entry which is preliminary data.</text>
</comment>
<sequence>MHTLSIRLMYLRSREALAAILLPAVIVWTWWDRGGDVAWILRIAALALLAYILVQGTLYWHRKLRSLEDQKPLPPYFHAVFRGFKWSNLVAIAAILITLLSTDRTSLSEADLGWTLGLLAGAVLEHINYYHYQLMYDTRASFGHLLRNGRLRKAALGIDLARTGSKAARTAAA</sequence>
<keyword evidence="1" id="KW-1133">Transmembrane helix</keyword>
<name>A0A418XRW6_9BURK</name>